<evidence type="ECO:0000259" key="2">
    <source>
        <dbReference type="Pfam" id="PF20155"/>
    </source>
</evidence>
<dbReference type="Pfam" id="PF20155">
    <property type="entry name" value="TMP_3"/>
    <property type="match status" value="1"/>
</dbReference>
<feature type="coiled-coil region" evidence="1">
    <location>
        <begin position="706"/>
        <end position="733"/>
    </location>
</feature>
<feature type="coiled-coil region" evidence="1">
    <location>
        <begin position="363"/>
        <end position="397"/>
    </location>
</feature>
<accession>A0AAU8FS52</accession>
<dbReference type="RefSeq" id="WP_353721930.1">
    <property type="nucleotide sequence ID" value="NZ_CP159289.1"/>
</dbReference>
<gene>
    <name evidence="3" type="ORF">ABV298_09710</name>
</gene>
<feature type="coiled-coil region" evidence="1">
    <location>
        <begin position="801"/>
        <end position="896"/>
    </location>
</feature>
<proteinExistence type="predicted"/>
<organism evidence="3">
    <name type="scientific">Dyadobacter sp. 676</name>
    <dbReference type="NCBI Taxonomy" id="3088362"/>
    <lineage>
        <taxon>Bacteria</taxon>
        <taxon>Pseudomonadati</taxon>
        <taxon>Bacteroidota</taxon>
        <taxon>Cytophagia</taxon>
        <taxon>Cytophagales</taxon>
        <taxon>Spirosomataceae</taxon>
        <taxon>Dyadobacter</taxon>
    </lineage>
</organism>
<sequence>MRSSSGAIDFDSYLHTDNYAQGIKRIENLTRGVTKTVTTEADRMNATFSNLGRVAAGAFAGLQLAQLPQQIVRVRGEFQQLEISLNTMLQSKSKADNLTREIIQAAATTPFGLKDLSAGAKQLLAYGSAAETVVGEMRMIGDIAAGVSAPISDLIYLYGTLRTQGRAYAVDIRQFAGRGIPIYAELAKVLKVQVDEVNALVEAGKVGFPQVEQAFKNMTSAGGMFYNLTAEQSKSIPGLIERLKDGIDIAFNDIGKSNQGLIENIITGATTAVEHYQDILDVLKVVVASYGAYRAALILTTAAQSSSLILGEVQAFVALARSIRTAADAQALLNLVVRQNPYVIAATALAALVTGIIVFGKETDAATEAKEKLANAVRETESEINKEKASIAVLTQQLKDETKTREEKGKILKKLVDLNPEILSGITLENAATGRATELINEYIRAKREQIRVAQIQAKIEAELQNQLDIKSGKKDDELRMSFLPTAGLGMAATAAGMGGGSFNASKVIAQDLEQAKTAAIAKSKQVEKALLDELNSGIEQRRARRRKEIADIKEAGKMTVEAYDAQIKALQDVQKKATSKKEYDHIGNQIKILEAQRAKITGGKSAAAARASAENEKEVRVKTFAEELESKKQLYELYQRWIDSYGKAAADEQFASLISEQKTYVDYLNNEIARLEAMKDTGYVGKFSDQDAADLDNLLSLRRNALNQKTSVEQFKDELEEAKMEAKSLAEYLDVLYSKRGNVGDPDSASGQAKSVLLNSEIVETEKALKASLIEFQRESATYLQKRIQAEQKYNSLRKAAILKYSKDELKTELDNIEKRKKEELEAIADEELERTEAYQRIHEDIKQLSREQLKIRIDNIQQELKNEEISVKKRLELEKALARAKKALNNKSVEDLRIAGSVLSQALGDVTLEFTEQFKLNLRDLGNAIEGVANLASFDFSTASASDKASAIGDIIGIHSFLITTVRDAFKTTEDFYTGMEEHESYYKGLAAEIDGVNILLERQQYLLGNLTGSEKSGGTMALIESYAKAQEDALQGLKDLSIDVIKSADKVFVDPILGTEVKAKGFWGVYTQLATAGKAETKIKYKFENIDTSGYDDIEDFINLLAEIRKGGGKLNGKEVVAADLEALELLIKTYQEAEEKQKQLIDEFRQFLTATTETQIADAIVAGLQAGKSSAADFADDFETMMRNAVVNSLKAQIMDAKLADFYKKMGEYALSDGVISKDEQADLKKDWDGIITGSKQLADTIQEITGVDIAGSAANLNNSLSGSIKGMSEETASVLAGQFNAIRIYNAQMAFDVRSSLLVLTQISQNTSYTRKLIDVDDKLSKIIDQNNRSLRGFGF</sequence>
<evidence type="ECO:0000256" key="1">
    <source>
        <dbReference type="SAM" id="Coils"/>
    </source>
</evidence>
<dbReference type="EMBL" id="CP159289">
    <property type="protein sequence ID" value="XCH26646.1"/>
    <property type="molecule type" value="Genomic_DNA"/>
</dbReference>
<dbReference type="InterPro" id="IPR013491">
    <property type="entry name" value="Tape_meas_N"/>
</dbReference>
<evidence type="ECO:0000313" key="3">
    <source>
        <dbReference type="EMBL" id="XCH26646.1"/>
    </source>
</evidence>
<reference evidence="3" key="1">
    <citation type="submission" date="2024-06" db="EMBL/GenBank/DDBJ databases">
        <title>Sequencing and assembly of the genome of Dyadobacter sp. strain 676, a symbiont of Cyamopsis tetragonoloba.</title>
        <authorList>
            <person name="Guro P."/>
            <person name="Sazanova A."/>
            <person name="Kuznetsova I."/>
            <person name="Belimov A."/>
            <person name="Safronova V."/>
        </authorList>
    </citation>
    <scope>NUCLEOTIDE SEQUENCE</scope>
    <source>
        <strain evidence="3">676</strain>
    </source>
</reference>
<keyword evidence="1" id="KW-0175">Coiled coil</keyword>
<feature type="domain" description="Tape measure protein N-terminal" evidence="2">
    <location>
        <begin position="69"/>
        <end position="255"/>
    </location>
</feature>
<name>A0AAU8FS52_9BACT</name>
<protein>
    <submittedName>
        <fullName evidence="3">Tape measure protein</fullName>
    </submittedName>
</protein>